<dbReference type="Pfam" id="PF14377">
    <property type="entry name" value="UBM"/>
    <property type="match status" value="3"/>
</dbReference>
<evidence type="ECO:0000313" key="12">
    <source>
        <dbReference type="Proteomes" id="UP000283530"/>
    </source>
</evidence>
<dbReference type="Gene3D" id="6.10.250.1630">
    <property type="match status" value="1"/>
</dbReference>
<dbReference type="SUPFAM" id="SSF48371">
    <property type="entry name" value="ARM repeat"/>
    <property type="match status" value="1"/>
</dbReference>
<dbReference type="Proteomes" id="UP000283530">
    <property type="component" value="Unassembled WGS sequence"/>
</dbReference>
<keyword evidence="12" id="KW-1185">Reference proteome</keyword>
<keyword evidence="5 7" id="KW-0833">Ubl conjugation pathway</keyword>
<dbReference type="FunFam" id="3.90.1750.10:FF:000026">
    <property type="entry name" value="E3 ubiquitin-protein ligase HACE1"/>
    <property type="match status" value="1"/>
</dbReference>
<dbReference type="STRING" id="337451.A0A3S3NXX5"/>
<feature type="region of interest" description="Disordered" evidence="8">
    <location>
        <begin position="2031"/>
        <end position="2098"/>
    </location>
</feature>
<dbReference type="Pfam" id="PF06025">
    <property type="entry name" value="DUF913"/>
    <property type="match status" value="1"/>
</dbReference>
<feature type="compositionally biased region" description="Polar residues" evidence="8">
    <location>
        <begin position="2060"/>
        <end position="2076"/>
    </location>
</feature>
<dbReference type="PANTHER" id="PTHR11254:SF398">
    <property type="entry name" value="HECT-TYPE E3 UBIQUITIN TRANSFERASE"/>
    <property type="match status" value="1"/>
</dbReference>
<feature type="compositionally biased region" description="Basic and acidic residues" evidence="8">
    <location>
        <begin position="2707"/>
        <end position="2716"/>
    </location>
</feature>
<dbReference type="InterPro" id="IPR010314">
    <property type="entry name" value="E3_Ub_ligase_DUF913"/>
</dbReference>
<dbReference type="InterPro" id="IPR015940">
    <property type="entry name" value="UBA"/>
</dbReference>
<dbReference type="EMBL" id="QPKB01000002">
    <property type="protein sequence ID" value="RWR77335.1"/>
    <property type="molecule type" value="Genomic_DNA"/>
</dbReference>
<dbReference type="PROSITE" id="PS50237">
    <property type="entry name" value="HECT"/>
    <property type="match status" value="1"/>
</dbReference>
<name>A0A3S3NXX5_9MAGN</name>
<feature type="compositionally biased region" description="Polar residues" evidence="8">
    <location>
        <begin position="2086"/>
        <end position="2096"/>
    </location>
</feature>
<evidence type="ECO:0000256" key="1">
    <source>
        <dbReference type="ARBA" id="ARBA00000885"/>
    </source>
</evidence>
<dbReference type="InterPro" id="IPR016024">
    <property type="entry name" value="ARM-type_fold"/>
</dbReference>
<dbReference type="InterPro" id="IPR011989">
    <property type="entry name" value="ARM-like"/>
</dbReference>
<dbReference type="Pfam" id="PF22562">
    <property type="entry name" value="UBA_7"/>
    <property type="match status" value="1"/>
</dbReference>
<feature type="compositionally biased region" description="Acidic residues" evidence="8">
    <location>
        <begin position="2151"/>
        <end position="2179"/>
    </location>
</feature>
<evidence type="ECO:0000256" key="8">
    <source>
        <dbReference type="SAM" id="MobiDB-lite"/>
    </source>
</evidence>
<feature type="region of interest" description="Disordered" evidence="8">
    <location>
        <begin position="2705"/>
        <end position="2733"/>
    </location>
</feature>
<dbReference type="FunFam" id="3.30.2410.10:FF:000010">
    <property type="entry name" value="E3 ubiquitin-protein ligase UPL1"/>
    <property type="match status" value="1"/>
</dbReference>
<dbReference type="PANTHER" id="PTHR11254">
    <property type="entry name" value="HECT DOMAIN UBIQUITIN-PROTEIN LIGASE"/>
    <property type="match status" value="1"/>
</dbReference>
<gene>
    <name evidence="11" type="ORF">CKAN_00581600</name>
</gene>
<dbReference type="GO" id="GO:0061630">
    <property type="term" value="F:ubiquitin protein ligase activity"/>
    <property type="evidence" value="ECO:0007669"/>
    <property type="project" value="UniProtKB-EC"/>
</dbReference>
<organism evidence="11 12">
    <name type="scientific">Cinnamomum micranthum f. kanehirae</name>
    <dbReference type="NCBI Taxonomy" id="337451"/>
    <lineage>
        <taxon>Eukaryota</taxon>
        <taxon>Viridiplantae</taxon>
        <taxon>Streptophyta</taxon>
        <taxon>Embryophyta</taxon>
        <taxon>Tracheophyta</taxon>
        <taxon>Spermatophyta</taxon>
        <taxon>Magnoliopsida</taxon>
        <taxon>Magnoliidae</taxon>
        <taxon>Laurales</taxon>
        <taxon>Lauraceae</taxon>
        <taxon>Cinnamomum</taxon>
    </lineage>
</organism>
<evidence type="ECO:0000259" key="9">
    <source>
        <dbReference type="PROSITE" id="PS50030"/>
    </source>
</evidence>
<dbReference type="PROSITE" id="PS50330">
    <property type="entry name" value="UIM"/>
    <property type="match status" value="1"/>
</dbReference>
<dbReference type="FunFam" id="3.90.1750.10:FF:000003">
    <property type="entry name" value="E3 ubiquitin-protein ligase UPL1"/>
    <property type="match status" value="1"/>
</dbReference>
<comment type="caution">
    <text evidence="11">The sequence shown here is derived from an EMBL/GenBank/DDBJ whole genome shotgun (WGS) entry which is preliminary data.</text>
</comment>
<dbReference type="GO" id="GO:0005737">
    <property type="term" value="C:cytoplasm"/>
    <property type="evidence" value="ECO:0007669"/>
    <property type="project" value="TreeGrafter"/>
</dbReference>
<dbReference type="Pfam" id="PF06012">
    <property type="entry name" value="DUF908"/>
    <property type="match status" value="2"/>
</dbReference>
<feature type="compositionally biased region" description="Polar residues" evidence="8">
    <location>
        <begin position="1017"/>
        <end position="1031"/>
    </location>
</feature>
<dbReference type="SUPFAM" id="SSF56204">
    <property type="entry name" value="Hect, E3 ligase catalytic domain"/>
    <property type="match status" value="1"/>
</dbReference>
<feature type="compositionally biased region" description="Basic and acidic residues" evidence="8">
    <location>
        <begin position="2180"/>
        <end position="2189"/>
    </location>
</feature>
<evidence type="ECO:0000256" key="2">
    <source>
        <dbReference type="ARBA" id="ARBA00004906"/>
    </source>
</evidence>
<comment type="similarity">
    <text evidence="6">Belongs to the UPL family. TOM1/PTR1 subfamily.</text>
</comment>
<dbReference type="GO" id="GO:0000209">
    <property type="term" value="P:protein polyubiquitination"/>
    <property type="evidence" value="ECO:0007669"/>
    <property type="project" value="TreeGrafter"/>
</dbReference>
<dbReference type="SMART" id="SM00119">
    <property type="entry name" value="HECTc"/>
    <property type="match status" value="1"/>
</dbReference>
<dbReference type="InterPro" id="IPR000569">
    <property type="entry name" value="HECT_dom"/>
</dbReference>
<protein>
    <recommendedName>
        <fullName evidence="3">HECT-type E3 ubiquitin transferase</fullName>
        <ecNumber evidence="3">2.3.2.26</ecNumber>
    </recommendedName>
</protein>
<dbReference type="CDD" id="cd14327">
    <property type="entry name" value="UBA_atUPL1_2_like"/>
    <property type="match status" value="1"/>
</dbReference>
<dbReference type="SMART" id="SM00165">
    <property type="entry name" value="UBA"/>
    <property type="match status" value="1"/>
</dbReference>
<dbReference type="CDD" id="cd00078">
    <property type="entry name" value="HECTc"/>
    <property type="match status" value="1"/>
</dbReference>
<dbReference type="UniPathway" id="UPA00143"/>
<evidence type="ECO:0000259" key="10">
    <source>
        <dbReference type="PROSITE" id="PS50237"/>
    </source>
</evidence>
<dbReference type="Gene3D" id="3.30.2160.10">
    <property type="entry name" value="Hect, E3 ligase catalytic domain"/>
    <property type="match status" value="1"/>
</dbReference>
<reference evidence="11 12" key="1">
    <citation type="journal article" date="2019" name="Nat. Plants">
        <title>Stout camphor tree genome fills gaps in understanding of flowering plant genome evolution.</title>
        <authorList>
            <person name="Chaw S.M."/>
            <person name="Liu Y.C."/>
            <person name="Wu Y.W."/>
            <person name="Wang H.Y."/>
            <person name="Lin C.I."/>
            <person name="Wu C.S."/>
            <person name="Ke H.M."/>
            <person name="Chang L.Y."/>
            <person name="Hsu C.Y."/>
            <person name="Yang H.T."/>
            <person name="Sudianto E."/>
            <person name="Hsu M.H."/>
            <person name="Wu K.P."/>
            <person name="Wang L.N."/>
            <person name="Leebens-Mack J.H."/>
            <person name="Tsai I.J."/>
        </authorList>
    </citation>
    <scope>NUCLEOTIDE SEQUENCE [LARGE SCALE GENOMIC DNA]</scope>
    <source>
        <strain evidence="12">cv. Chaw 1501</strain>
        <tissue evidence="11">Young leaves</tissue>
    </source>
</reference>
<evidence type="ECO:0000256" key="5">
    <source>
        <dbReference type="ARBA" id="ARBA00022786"/>
    </source>
</evidence>
<evidence type="ECO:0000256" key="4">
    <source>
        <dbReference type="ARBA" id="ARBA00022679"/>
    </source>
</evidence>
<dbReference type="Gene3D" id="1.10.8.10">
    <property type="entry name" value="DNA helicase RuvA subunit, C-terminal domain"/>
    <property type="match status" value="1"/>
</dbReference>
<dbReference type="Gene3D" id="1.25.10.10">
    <property type="entry name" value="Leucine-rich Repeat Variant"/>
    <property type="match status" value="1"/>
</dbReference>
<feature type="domain" description="UBA" evidence="9">
    <location>
        <begin position="1305"/>
        <end position="1346"/>
    </location>
</feature>
<evidence type="ECO:0000256" key="7">
    <source>
        <dbReference type="PROSITE-ProRule" id="PRU00104"/>
    </source>
</evidence>
<evidence type="ECO:0000256" key="3">
    <source>
        <dbReference type="ARBA" id="ARBA00012485"/>
    </source>
</evidence>
<dbReference type="InterPro" id="IPR003903">
    <property type="entry name" value="UIM_dom"/>
</dbReference>
<comment type="catalytic activity">
    <reaction evidence="1">
        <text>S-ubiquitinyl-[E2 ubiquitin-conjugating enzyme]-L-cysteine + [acceptor protein]-L-lysine = [E2 ubiquitin-conjugating enzyme]-L-cysteine + N(6)-ubiquitinyl-[acceptor protein]-L-lysine.</text>
        <dbReference type="EC" id="2.3.2.26"/>
    </reaction>
</comment>
<feature type="active site" description="Glycyl thioester intermediate" evidence="7">
    <location>
        <position position="3623"/>
    </location>
</feature>
<dbReference type="Gene3D" id="3.90.1750.10">
    <property type="entry name" value="Hect, E3 ligase catalytic domains"/>
    <property type="match status" value="1"/>
</dbReference>
<dbReference type="InterPro" id="IPR009060">
    <property type="entry name" value="UBA-like_sf"/>
</dbReference>
<comment type="pathway">
    <text evidence="2">Protein modification; protein ubiquitination.</text>
</comment>
<dbReference type="GO" id="GO:0006511">
    <property type="term" value="P:ubiquitin-dependent protein catabolic process"/>
    <property type="evidence" value="ECO:0007669"/>
    <property type="project" value="TreeGrafter"/>
</dbReference>
<feature type="domain" description="HECT" evidence="10">
    <location>
        <begin position="3315"/>
        <end position="3656"/>
    </location>
</feature>
<accession>A0A3S3NXX5</accession>
<feature type="compositionally biased region" description="Basic and acidic residues" evidence="8">
    <location>
        <begin position="1723"/>
        <end position="1748"/>
    </location>
</feature>
<feature type="compositionally biased region" description="Polar residues" evidence="8">
    <location>
        <begin position="2952"/>
        <end position="2964"/>
    </location>
</feature>
<sequence>MENIRSSLPLRFRQLLSEQGTGPFPHLKESETTPPKIKAFIDRVIKSPLCDIAIPLSGFRWEYSKGNFHHWRPLFLHFDTYFKTYLSSRKDLQLSDNVFDDDDPFPKHTVLLILRVMQTILENCHNKSSFGCQEHLKLLLTSTDPEVLIATLETLSALVKIIPSKLHVSGKLIGCGSMNSCLLSLAQGWGSKEEGLGLCSCIVANERSQEEGLSLFPSDVGNDYDKSQCQLGTTLHFGFHVNSSQGTEKNSGRRQSSEVRVIHIPDLHLRKEDDLTILKQCVDQYGVPPENRFSLLTRIRYTRSFLSPKRCRLYSRICLLAFIVLVQSNDAHEELVSFFANEPEYTNDLIRLVQSEDAAPGSIRTLAMLALGAQLAAYSSSHERARILNSSGIISAGGNRMVLLDVLQKVVLSLNNSSDPSSLSFLDALLQFYLLHVISSSSSGGTVRGSGMVPTLLSLVQDVDCAHSDLLFSAVKTLQKLMDYSFAAVSLFKDLGGVELLAHRLQTEVHRVVGMDSENSVSVITENLSKVDDSMFNSQKRLIRAFLKALGSASYSSPNSTRSQNYYDNSLPNSLSLIFQNVGKFGGDIYFSAVTLMSEIIHKDPTCFSMLHELGLPEAFLSSVSSQILLSSKALTCIPCGLGAICLNSKGLEAVRETSALRFLVETCTTRKCLLAMNRGVVPLSSAVEELLRHVPTLRSTGVDIIIEIIVKLSLLGKDICTGSSSNIEGGTEMFLETDPQCKYSSCREDLLDGADPTADGVSNEQFVRLCIFHVMVLVRRVMENSENCRLFVEKKGIEALMKLLLQPSIVQSPEGMSVALHSTMVFKGFTQHHSTPLAHAFCSSLRDHLKKALSGFSSTGGLCSLGSRPPPDSSMFSPLFVVEFLLFLAASKETRWVSALLAEFGNGSKDVLEDIGLVHREVLWQIALLDDAKLELKDDICISCGGSQRLDPNANENDEQRFNFFRRYLDPLMRRRVPGRSVDSQFLDLVSMYHDVSRATGLQHSLGIDGPSSLQLGSGHQLQPSSSSDTGAVGRMEDDTQQSWYSSCCDMMRSLSLHISHLFLELGKVMLAPSHRRDDSLVVSPSAKSVVSTFASVACDHLSFSRHVNPSNISTKCRYLGKVVKFINSILMDRPESYNPLLLNCFYCHGVFQAILTTFEATSQLHFNVSRMSSSPMAIDDGNLARNMDGKIDDSWIYGSLASYGTLMDHLVTSSFIISPFTKHLLCQYITKGNVPVPRDAETFVKVLQSMVLKAVLPIWSHPHFPDCSYDFVTAIVSILRHIYSGVEVKNTNVNARAQMVGPPPDESAISRIVEMGFSRRRAEEALRQVRTNSVEMAMEWLVSHLEEAQEDDELARALAMSLGSSGASIKEDKVANAVNPHQEVVFKLPTDDELLLACSRLLQRKEPLVFPVRDLLVMICSQNDGCYRSKVVTFVIDHVKLCSSVSDCNETKLSAYFHVLALVLHEDSAARELAFQHGLVKISLDLLSHWDPVLHGEKTEVPKWVTTTFLAIDQMLQVDPKLSSEILAPEQLKKDNLTNKLTVVSDEKKTNSLLPTLGLKYCMDINEQKRFIVIACRCIRSKLPPETMHAVLQLCASLTKIHSIALTFLDAGGLPSLLNLPSSSLFSGFDNVSSAIVRHILEDPQTLQQAMEAEIRHTVVSALSRHSNGRLTPRIFLQNLAFVIARDPSVFMKAAQSVCQIQMAGERPHIVLLKDREKEKCKEKDKDKALDKDKQHVADGNDHGKLPDPSTKNVKAHRKPPQSFVSVIELLLDFVINFVPSPNDDGLVDGVYTNPSIAEMDVDGSENKGKGIAIADVSAESVGDNLEASTSLAKIVFILKLLSEILSTYTSSVHVLLRRDAEVNNCRGLPQRGPTANCNGGIIRHILHNLLPYAGRYKKDKKVDSDWRHKLSSRASQFLVTSSTRSTEGRRRVFAEISSILNDFVDSADGYRAPDYHIHAYVDLLNDILVARSPTGPFISAEASTTFIDVGLVRSLTQTLEVLDLDHANSPKIVTGIVKALELVSKEQIHSPDPSSAKGLISMGQTSDHGQPGGEDNGGNQLQSETTSQCNQNEVAPDHVEPSNAVQTHGSSDSITDDMEQEQDMNVCFPPETEDDSMQEASEEAGGIDNGVATVEIRFGIPHNVQDNSVDEDDGTSAEEEDDEVDDEEENNDFEEDDVHHMSHPDTDQDENEIDEDEFDEDVVEDEDEDDEDDEDGVILRLEEGINGINVFDHIEVFGRENHFSNDTLHVMPVGVFGSRRHGRTTSIYSLLGRNGDSAAPLQHPLLVDPSSLHPVSLRQSEIAGDVIVTDGSLEDTSTRLDVVFRSLRSGRHGHRFNTWADDGQQRTGSNVRPIPPGMEELLISQLRRPGPGQSLDHNKPPTGPQDKVEMNQLWDSSEREEAIVQNNLNCESVVIQSPSSAVMDRTGNADVEPTGNDFLQEREVSNVESHATDMQYDRNDAVARDVEAVSQGSSGSGATLGESLRSLDVEIGSADGHDEGGERPLGDLQPTRMRRVTVSLGNATHIANRDMSLHSVNEVSPHPNQVLDQSGPAEEQQINRNTDMGSIDPAFLDALPEQLRVEVLSARQNQAAQPATDPPQSVGDIDPEFLAALPPDIRAEVLAQQQTQRLQQSQEFEGQPVEMDTVSIIATFPSDLREEVLLTSSDAILANLTPALVAEANMLRERFAHRYHNRTLLGMYPRNRRGESSRRGEAVGSSLDRATGAVGSHRSVGGKLAEADGVPLVDNGALRSMIRLLRVVQLPYKSQLQRLFLNLCAHPETRTSLVQILMDMLMLDILGPATESNGAVEPSYRLYGCQSSVTYSRPQFLDGVPPLVSRRILENLSYLAQNHPSVARLLLHLQLPRLPVHSAGQMRGKAVMAVEDDRTETKQQNGEFSIVLLLNLLNQPLYLRSVAHLEQLLTLLEVVISNAKSDSSLSNKSALSPPDQPSASQNAKTEASLNTGTVGTSALDVKSSKNGAFNSENDTLPVLLSLPQTELRLLCSLLAREGLSENAYVLVSEVLKKLVAIAPTHCHLFITELADSVRSLTRSAMIELHGYGEGEKKLLSTATTDGTAILRVLQALSSLVSSLLEKQKEKNPHLLPDIDYNSALSQVWDINSVLEPLWLELSACIIKIESCVDGAAGLPSSLRSLASTGNGVMPPLPVPPGTQNILPYIESFFVTCEKFCPGQSDATLDFSTANTSDVEDATLAGDQNFPGSNARADEKHVAFMKFSEKHRKLLNAFIRQNPGLLEKSLSLMLKVPRFIDFDNKRAHFRSKMKHQHDHHHNPLRISVRRAYILEDSYNQLRLRPEQDLKGRLTVHFQGEEGIDAGGLTREWYQSLSRVVFDKGALLFTTVGNESTFQPNPNSVYQTEHLSYFKFVGRVVGKALFDGQLLDVHFTRSFYKHILGVKVTYHDIEAIDPHYFKNLKWMLENDVSDVLDLTFSIDADEEKLILYERAEVTDHELIPGGQNIKVIEENKHEYVNLVAEHRLTTSIRPQINAFMEGFSELIPRDLISIFNDKELELLISGLPDIDLDDMRANTEYSGYSAASPVIHWFWEVVQGFSKEDKARLLQFVTGTSKVPLEGFSALQGISGSQRFQIHKAYGSPHHLPSAHTCFNQLDLPEYPSKEQLQERLLLAIHEASEGFGFG</sequence>
<dbReference type="PROSITE" id="PS50030">
    <property type="entry name" value="UBA"/>
    <property type="match status" value="1"/>
</dbReference>
<evidence type="ECO:0000256" key="6">
    <source>
        <dbReference type="ARBA" id="ARBA00034494"/>
    </source>
</evidence>
<dbReference type="InterPro" id="IPR035983">
    <property type="entry name" value="Hect_E3_ubiquitin_ligase"/>
</dbReference>
<dbReference type="FunFam" id="3.30.2160.10:FF:000001">
    <property type="entry name" value="E3 ubiquitin-protein ligase NEDD4-like"/>
    <property type="match status" value="1"/>
</dbReference>
<feature type="compositionally biased region" description="Low complexity" evidence="8">
    <location>
        <begin position="2938"/>
        <end position="2947"/>
    </location>
</feature>
<dbReference type="InterPro" id="IPR025527">
    <property type="entry name" value="HUWE1/Rev1_UBM"/>
</dbReference>
<feature type="region of interest" description="Disordered" evidence="8">
    <location>
        <begin position="2143"/>
        <end position="2217"/>
    </location>
</feature>
<dbReference type="InterPro" id="IPR010309">
    <property type="entry name" value="E3_Ub_ligase_DUF908"/>
</dbReference>
<dbReference type="Pfam" id="PF00632">
    <property type="entry name" value="HECT"/>
    <property type="match status" value="1"/>
</dbReference>
<dbReference type="EC" id="2.3.2.26" evidence="3"/>
<evidence type="ECO:0000313" key="11">
    <source>
        <dbReference type="EMBL" id="RWR77335.1"/>
    </source>
</evidence>
<feature type="region of interest" description="Disordered" evidence="8">
    <location>
        <begin position="2938"/>
        <end position="2964"/>
    </location>
</feature>
<feature type="region of interest" description="Disordered" evidence="8">
    <location>
        <begin position="1723"/>
        <end position="1760"/>
    </location>
</feature>
<feature type="region of interest" description="Disordered" evidence="8">
    <location>
        <begin position="1017"/>
        <end position="1037"/>
    </location>
</feature>
<dbReference type="InterPro" id="IPR050409">
    <property type="entry name" value="E3_ubiq-protein_ligase"/>
</dbReference>
<feature type="compositionally biased region" description="Acidic residues" evidence="8">
    <location>
        <begin position="2190"/>
        <end position="2217"/>
    </location>
</feature>
<proteinExistence type="inferred from homology"/>
<dbReference type="Gene3D" id="3.30.2410.10">
    <property type="entry name" value="Hect, E3 ligase catalytic domain"/>
    <property type="match status" value="1"/>
</dbReference>
<dbReference type="OrthoDB" id="8068875at2759"/>
<keyword evidence="4" id="KW-0808">Transferase</keyword>
<dbReference type="SUPFAM" id="SSF46934">
    <property type="entry name" value="UBA-like"/>
    <property type="match status" value="1"/>
</dbReference>